<evidence type="ECO:0000256" key="1">
    <source>
        <dbReference type="ARBA" id="ARBA00004141"/>
    </source>
</evidence>
<keyword evidence="4 6" id="KW-1133">Transmembrane helix</keyword>
<evidence type="ECO:0000256" key="6">
    <source>
        <dbReference type="SAM" id="Phobius"/>
    </source>
</evidence>
<evidence type="ECO:0000256" key="3">
    <source>
        <dbReference type="ARBA" id="ARBA00022692"/>
    </source>
</evidence>
<keyword evidence="5 6" id="KW-0472">Membrane</keyword>
<feature type="transmembrane region" description="Helical" evidence="6">
    <location>
        <begin position="142"/>
        <end position="162"/>
    </location>
</feature>
<evidence type="ECO:0000256" key="4">
    <source>
        <dbReference type="ARBA" id="ARBA00022989"/>
    </source>
</evidence>
<feature type="transmembrane region" description="Helical" evidence="6">
    <location>
        <begin position="7"/>
        <end position="26"/>
    </location>
</feature>
<evidence type="ECO:0000313" key="7">
    <source>
        <dbReference type="EMBL" id="UQN29413.1"/>
    </source>
</evidence>
<dbReference type="Proteomes" id="UP001055868">
    <property type="component" value="Chromosome"/>
</dbReference>
<keyword evidence="3 6" id="KW-0812">Transmembrane</keyword>
<feature type="transmembrane region" description="Helical" evidence="6">
    <location>
        <begin position="64"/>
        <end position="82"/>
    </location>
</feature>
<keyword evidence="8" id="KW-1185">Reference proteome</keyword>
<dbReference type="InterPro" id="IPR012506">
    <property type="entry name" value="TMEM86B-like"/>
</dbReference>
<comment type="similarity">
    <text evidence="2">Belongs to the TMEM86 family.</text>
</comment>
<organism evidence="7 8">
    <name type="scientific">Brachybacterium kimchii</name>
    <dbReference type="NCBI Taxonomy" id="2942909"/>
    <lineage>
        <taxon>Bacteria</taxon>
        <taxon>Bacillati</taxon>
        <taxon>Actinomycetota</taxon>
        <taxon>Actinomycetes</taxon>
        <taxon>Micrococcales</taxon>
        <taxon>Dermabacteraceae</taxon>
        <taxon>Brachybacterium</taxon>
    </lineage>
</organism>
<evidence type="ECO:0000256" key="2">
    <source>
        <dbReference type="ARBA" id="ARBA00007375"/>
    </source>
</evidence>
<reference evidence="7" key="1">
    <citation type="submission" date="2022-05" db="EMBL/GenBank/DDBJ databases">
        <title>Genomic analysis of Brachybacterium sp. CBA3104.</title>
        <authorList>
            <person name="Roh S.W."/>
            <person name="Kim Y.B."/>
            <person name="Kim Y."/>
        </authorList>
    </citation>
    <scope>NUCLEOTIDE SEQUENCE</scope>
    <source>
        <strain evidence="7">CBA3104</strain>
    </source>
</reference>
<comment type="subcellular location">
    <subcellularLocation>
        <location evidence="1">Membrane</location>
        <topology evidence="1">Multi-pass membrane protein</topology>
    </subcellularLocation>
</comment>
<sequence length="234" mass="24387">MRSRRTHAAAWAVYIVAAVLHMIALVTNTGALALATKALLAPALIVAVLSALSLTQRMAKRLTFALALAFLADIAPGFTPWAHGATSVLFLLALVVYAATLAPYWLRELDGLHLLLAIPYGGVVIGLFLACAGGAGSLLPLLVVYALVLAAVAFLSAGVNPLTWIGGTLLLLSSSVLGMSWFLPGAWIPESDLWVMGSYIAGNALLVLGLLRTVPARRWAPQPSSGASLVIIEG</sequence>
<feature type="transmembrane region" description="Helical" evidence="6">
    <location>
        <begin position="32"/>
        <end position="52"/>
    </location>
</feature>
<feature type="transmembrane region" description="Helical" evidence="6">
    <location>
        <begin position="88"/>
        <end position="106"/>
    </location>
</feature>
<accession>A0ABY4N4D5</accession>
<gene>
    <name evidence="7" type="ORF">M4486_17530</name>
</gene>
<feature type="transmembrane region" description="Helical" evidence="6">
    <location>
        <begin position="193"/>
        <end position="211"/>
    </location>
</feature>
<evidence type="ECO:0000313" key="8">
    <source>
        <dbReference type="Proteomes" id="UP001055868"/>
    </source>
</evidence>
<protein>
    <submittedName>
        <fullName evidence="7">Lysoplasmalogenase family protein</fullName>
    </submittedName>
</protein>
<dbReference type="Pfam" id="PF07947">
    <property type="entry name" value="YhhN"/>
    <property type="match status" value="1"/>
</dbReference>
<dbReference type="RefSeq" id="WP_249478610.1">
    <property type="nucleotide sequence ID" value="NZ_CP097218.1"/>
</dbReference>
<name>A0ABY4N4D5_9MICO</name>
<dbReference type="EMBL" id="CP097218">
    <property type="protein sequence ID" value="UQN29413.1"/>
    <property type="molecule type" value="Genomic_DNA"/>
</dbReference>
<feature type="transmembrane region" description="Helical" evidence="6">
    <location>
        <begin position="169"/>
        <end position="187"/>
    </location>
</feature>
<feature type="transmembrane region" description="Helical" evidence="6">
    <location>
        <begin position="113"/>
        <end position="136"/>
    </location>
</feature>
<evidence type="ECO:0000256" key="5">
    <source>
        <dbReference type="ARBA" id="ARBA00023136"/>
    </source>
</evidence>
<proteinExistence type="inferred from homology"/>